<accession>A0AA42BSH8</accession>
<organism evidence="2 3">
    <name type="scientific">Ectobacillus ponti</name>
    <dbReference type="NCBI Taxonomy" id="2961894"/>
    <lineage>
        <taxon>Bacteria</taxon>
        <taxon>Bacillati</taxon>
        <taxon>Bacillota</taxon>
        <taxon>Bacilli</taxon>
        <taxon>Bacillales</taxon>
        <taxon>Bacillaceae</taxon>
        <taxon>Ectobacillus</taxon>
    </lineage>
</organism>
<evidence type="ECO:0000313" key="2">
    <source>
        <dbReference type="EMBL" id="MCP8968458.1"/>
    </source>
</evidence>
<dbReference type="Proteomes" id="UP001156102">
    <property type="component" value="Unassembled WGS sequence"/>
</dbReference>
<dbReference type="EMBL" id="JANCLT010000003">
    <property type="protein sequence ID" value="MCP8968458.1"/>
    <property type="molecule type" value="Genomic_DNA"/>
</dbReference>
<comment type="caution">
    <text evidence="2">The sequence shown here is derived from an EMBL/GenBank/DDBJ whole genome shotgun (WGS) entry which is preliminary data.</text>
</comment>
<protein>
    <submittedName>
        <fullName evidence="2">Uncharacterized protein</fullName>
    </submittedName>
</protein>
<keyword evidence="3" id="KW-1185">Reference proteome</keyword>
<dbReference type="RefSeq" id="WP_254758368.1">
    <property type="nucleotide sequence ID" value="NZ_JANCLT010000003.1"/>
</dbReference>
<name>A0AA42BSH8_9BACI</name>
<sequence length="101" mass="10795">MPLVSFGLMIAGALIAYIGYSVRRKGLTAFLAGNQDVFVPKNEKVLAGRIGLVIMLFGVETLLFPLAFQLIPGVSGTHFAVLAALHLLATFLCMLFDQVGV</sequence>
<keyword evidence="1" id="KW-0472">Membrane</keyword>
<proteinExistence type="predicted"/>
<feature type="transmembrane region" description="Helical" evidence="1">
    <location>
        <begin position="50"/>
        <end position="71"/>
    </location>
</feature>
<keyword evidence="1" id="KW-1133">Transmembrane helix</keyword>
<keyword evidence="1" id="KW-0812">Transmembrane</keyword>
<dbReference type="AlphaFoldDB" id="A0AA42BSH8"/>
<feature type="transmembrane region" description="Helical" evidence="1">
    <location>
        <begin position="77"/>
        <end position="96"/>
    </location>
</feature>
<feature type="transmembrane region" description="Helical" evidence="1">
    <location>
        <begin position="6"/>
        <end position="22"/>
    </location>
</feature>
<evidence type="ECO:0000256" key="1">
    <source>
        <dbReference type="SAM" id="Phobius"/>
    </source>
</evidence>
<evidence type="ECO:0000313" key="3">
    <source>
        <dbReference type="Proteomes" id="UP001156102"/>
    </source>
</evidence>
<reference evidence="2" key="1">
    <citation type="submission" date="2022-07" db="EMBL/GenBank/DDBJ databases">
        <authorList>
            <person name="Li W.-J."/>
            <person name="Deng Q.-Q."/>
        </authorList>
    </citation>
    <scope>NUCLEOTIDE SEQUENCE</scope>
    <source>
        <strain evidence="2">SYSU M60031</strain>
    </source>
</reference>
<gene>
    <name evidence="2" type="ORF">NK662_07860</name>
</gene>